<evidence type="ECO:0000259" key="3">
    <source>
        <dbReference type="PROSITE" id="PS51000"/>
    </source>
</evidence>
<proteinExistence type="predicted"/>
<keyword evidence="1" id="KW-0805">Transcription regulation</keyword>
<dbReference type="Pfam" id="PF13280">
    <property type="entry name" value="WYL"/>
    <property type="match status" value="1"/>
</dbReference>
<dbReference type="PROSITE" id="PS52050">
    <property type="entry name" value="WYL"/>
    <property type="match status" value="1"/>
</dbReference>
<dbReference type="InterPro" id="IPR057727">
    <property type="entry name" value="WCX_dom"/>
</dbReference>
<name>A0A7X0RL61_9ACTN</name>
<dbReference type="InterPro" id="IPR013196">
    <property type="entry name" value="HTH_11"/>
</dbReference>
<sequence length="318" mass="34952">MDQGTGTTERVLQLLAMLQRRPVWTGTELAERLGVTTRSIRRDVERLRALGYPVNATQGSGGGYQLGAGRALPPLLLDDEEAIATAVALRLAAGGTVAGASEAAVRTLAKLDQVLPARLRGEIRAIHDAIVTLDGGRVEVDADALLGLARACRDTVRVEFGYVALRGERTERRVEPYQLVATGRRWYLLAYDLERDDWRSFRLDRMSEVRAGTWRFTRRESPDPAEYVQRAVTVAAYPHQARVLVHAPAAEVRERTTVGSATVEEVDERTCLLLAGSASLYSLALHVGMLGWDFEVQEPPELREAVAELAGRFARAVP</sequence>
<gene>
    <name evidence="4" type="ORF">H5V45_18075</name>
</gene>
<keyword evidence="5" id="KW-1185">Reference proteome</keyword>
<dbReference type="InterPro" id="IPR036390">
    <property type="entry name" value="WH_DNA-bd_sf"/>
</dbReference>
<dbReference type="InterPro" id="IPR051534">
    <property type="entry name" value="CBASS_pafABC_assoc_protein"/>
</dbReference>
<dbReference type="PIRSF" id="PIRSF016838">
    <property type="entry name" value="PafC"/>
    <property type="match status" value="1"/>
</dbReference>
<dbReference type="EMBL" id="JACKXE010000001">
    <property type="protein sequence ID" value="MBB6629240.1"/>
    <property type="molecule type" value="Genomic_DNA"/>
</dbReference>
<keyword evidence="2" id="KW-0804">Transcription</keyword>
<dbReference type="AlphaFoldDB" id="A0A7X0RL61"/>
<dbReference type="InterPro" id="IPR026881">
    <property type="entry name" value="WYL_dom"/>
</dbReference>
<dbReference type="InterPro" id="IPR036388">
    <property type="entry name" value="WH-like_DNA-bd_sf"/>
</dbReference>
<protein>
    <submittedName>
        <fullName evidence="4">YafY family transcriptional regulator</fullName>
    </submittedName>
</protein>
<dbReference type="Proteomes" id="UP000523955">
    <property type="component" value="Unassembled WGS sequence"/>
</dbReference>
<comment type="caution">
    <text evidence="4">The sequence shown here is derived from an EMBL/GenBank/DDBJ whole genome shotgun (WGS) entry which is preliminary data.</text>
</comment>
<dbReference type="PANTHER" id="PTHR34580:SF3">
    <property type="entry name" value="PROTEIN PAFB"/>
    <property type="match status" value="1"/>
</dbReference>
<feature type="domain" description="HTH deoR-type" evidence="3">
    <location>
        <begin position="7"/>
        <end position="62"/>
    </location>
</feature>
<dbReference type="Pfam" id="PF08279">
    <property type="entry name" value="HTH_11"/>
    <property type="match status" value="1"/>
</dbReference>
<dbReference type="SUPFAM" id="SSF46785">
    <property type="entry name" value="Winged helix' DNA-binding domain"/>
    <property type="match status" value="1"/>
</dbReference>
<evidence type="ECO:0000313" key="5">
    <source>
        <dbReference type="Proteomes" id="UP000523955"/>
    </source>
</evidence>
<dbReference type="PROSITE" id="PS51000">
    <property type="entry name" value="HTH_DEOR_2"/>
    <property type="match status" value="1"/>
</dbReference>
<reference evidence="4 5" key="1">
    <citation type="submission" date="2020-08" db="EMBL/GenBank/DDBJ databases">
        <authorList>
            <person name="Seo M.-J."/>
        </authorList>
    </citation>
    <scope>NUCLEOTIDE SEQUENCE [LARGE SCALE GENOMIC DNA]</scope>
    <source>
        <strain evidence="4 5">KIGAM211</strain>
    </source>
</reference>
<dbReference type="GO" id="GO:0003700">
    <property type="term" value="F:DNA-binding transcription factor activity"/>
    <property type="evidence" value="ECO:0007669"/>
    <property type="project" value="InterPro"/>
</dbReference>
<accession>A0A7X0RL61</accession>
<dbReference type="Pfam" id="PF25583">
    <property type="entry name" value="WCX"/>
    <property type="match status" value="1"/>
</dbReference>
<evidence type="ECO:0000256" key="1">
    <source>
        <dbReference type="ARBA" id="ARBA00023015"/>
    </source>
</evidence>
<dbReference type="PANTHER" id="PTHR34580">
    <property type="match status" value="1"/>
</dbReference>
<dbReference type="RefSeq" id="WP_185254214.1">
    <property type="nucleotide sequence ID" value="NZ_JACKXE010000001.1"/>
</dbReference>
<organism evidence="4 5">
    <name type="scientific">Nocardioides luti</name>
    <dbReference type="NCBI Taxonomy" id="2761101"/>
    <lineage>
        <taxon>Bacteria</taxon>
        <taxon>Bacillati</taxon>
        <taxon>Actinomycetota</taxon>
        <taxon>Actinomycetes</taxon>
        <taxon>Propionibacteriales</taxon>
        <taxon>Nocardioidaceae</taxon>
        <taxon>Nocardioides</taxon>
    </lineage>
</organism>
<dbReference type="InterPro" id="IPR001034">
    <property type="entry name" value="DeoR_HTH"/>
</dbReference>
<evidence type="ECO:0000256" key="2">
    <source>
        <dbReference type="ARBA" id="ARBA00023163"/>
    </source>
</evidence>
<dbReference type="Gene3D" id="1.10.10.10">
    <property type="entry name" value="Winged helix-like DNA-binding domain superfamily/Winged helix DNA-binding domain"/>
    <property type="match status" value="1"/>
</dbReference>
<evidence type="ECO:0000313" key="4">
    <source>
        <dbReference type="EMBL" id="MBB6629240.1"/>
    </source>
</evidence>
<dbReference type="InterPro" id="IPR028349">
    <property type="entry name" value="PafC-like"/>
</dbReference>